<dbReference type="RefSeq" id="WP_369045800.1">
    <property type="nucleotide sequence ID" value="NZ_CP163302.1"/>
</dbReference>
<dbReference type="PANTHER" id="PTHR48081">
    <property type="entry name" value="AB HYDROLASE SUPERFAMILY PROTEIN C4A8.06C"/>
    <property type="match status" value="1"/>
</dbReference>
<dbReference type="AlphaFoldDB" id="A0AB39L540"/>
<dbReference type="InterPro" id="IPR050300">
    <property type="entry name" value="GDXG_lipolytic_enzyme"/>
</dbReference>
<organism evidence="2">
    <name type="scientific">Sinomonas puerhi</name>
    <dbReference type="NCBI Taxonomy" id="3238584"/>
    <lineage>
        <taxon>Bacteria</taxon>
        <taxon>Bacillati</taxon>
        <taxon>Actinomycetota</taxon>
        <taxon>Actinomycetes</taxon>
        <taxon>Micrococcales</taxon>
        <taxon>Micrococcaceae</taxon>
        <taxon>Sinomonas</taxon>
    </lineage>
</organism>
<proteinExistence type="predicted"/>
<dbReference type="KEGG" id="spue:AB5L97_18565"/>
<keyword evidence="1 2" id="KW-0378">Hydrolase</keyword>
<reference evidence="2" key="1">
    <citation type="submission" date="2024-07" db="EMBL/GenBank/DDBJ databases">
        <authorList>
            <person name="fu j."/>
        </authorList>
    </citation>
    <scope>NUCLEOTIDE SEQUENCE</scope>
    <source>
        <strain evidence="2">P10A9</strain>
    </source>
</reference>
<dbReference type="GO" id="GO:0016787">
    <property type="term" value="F:hydrolase activity"/>
    <property type="evidence" value="ECO:0007669"/>
    <property type="project" value="UniProtKB-KW"/>
</dbReference>
<protein>
    <submittedName>
        <fullName evidence="2">Alpha/beta hydrolase</fullName>
    </submittedName>
</protein>
<dbReference type="PANTHER" id="PTHR48081:SF33">
    <property type="entry name" value="KYNURENINE FORMAMIDASE"/>
    <property type="match status" value="1"/>
</dbReference>
<dbReference type="InterPro" id="IPR029058">
    <property type="entry name" value="AB_hydrolase_fold"/>
</dbReference>
<sequence length="296" mass="30739">MSQPVRIPYGPHPDQWGDLYLPSPAAHDGAWRGVVVVIHGGYWRDRYTADLGAPVAEDLAAHGFAAWNLEYRRAKSDLPDGTRTAGGGGWPTTFHDVAAGIDRLDDIAGLGALTDDDAARLGRLVAAGQVVGLGHSAGGHLAVWAAGRHRLPPDAPGAPAKGGRPRVPLRGVVSQAGVLSLAAADELGLSNHAARNLMGGSSADSPELARAFALADPQRALPIGVPVHAVHSPNDDAVPFALSAGYVAEARAAGDPALLHETTGDHVAIIDPAHEAYRLCRRLVGELLDSQQLPSI</sequence>
<evidence type="ECO:0000313" key="2">
    <source>
        <dbReference type="EMBL" id="XDP45237.1"/>
    </source>
</evidence>
<accession>A0AB39L540</accession>
<dbReference type="EMBL" id="CP163302">
    <property type="protein sequence ID" value="XDP45237.1"/>
    <property type="molecule type" value="Genomic_DNA"/>
</dbReference>
<name>A0AB39L540_9MICC</name>
<gene>
    <name evidence="2" type="ORF">AB5L97_18565</name>
</gene>
<dbReference type="SUPFAM" id="SSF53474">
    <property type="entry name" value="alpha/beta-Hydrolases"/>
    <property type="match status" value="1"/>
</dbReference>
<dbReference type="Gene3D" id="3.40.50.1820">
    <property type="entry name" value="alpha/beta hydrolase"/>
    <property type="match status" value="1"/>
</dbReference>
<evidence type="ECO:0000256" key="1">
    <source>
        <dbReference type="ARBA" id="ARBA00022801"/>
    </source>
</evidence>